<name>A0ABV1AEJ4_9TELE</name>
<feature type="region of interest" description="Disordered" evidence="1">
    <location>
        <begin position="38"/>
        <end position="72"/>
    </location>
</feature>
<gene>
    <name evidence="2" type="ORF">AMECASPLE_035875</name>
</gene>
<feature type="compositionally biased region" description="Pro residues" evidence="1">
    <location>
        <begin position="54"/>
        <end position="72"/>
    </location>
</feature>
<protein>
    <submittedName>
        <fullName evidence="2">Uncharacterized protein</fullName>
    </submittedName>
</protein>
<reference evidence="2 3" key="1">
    <citation type="submission" date="2021-06" db="EMBL/GenBank/DDBJ databases">
        <authorList>
            <person name="Palmer J.M."/>
        </authorList>
    </citation>
    <scope>NUCLEOTIDE SEQUENCE [LARGE SCALE GENOMIC DNA]</scope>
    <source>
        <strain evidence="2 3">AS_MEX2019</strain>
        <tissue evidence="2">Muscle</tissue>
    </source>
</reference>
<comment type="caution">
    <text evidence="2">The sequence shown here is derived from an EMBL/GenBank/DDBJ whole genome shotgun (WGS) entry which is preliminary data.</text>
</comment>
<feature type="non-terminal residue" evidence="2">
    <location>
        <position position="1"/>
    </location>
</feature>
<dbReference type="Proteomes" id="UP001469553">
    <property type="component" value="Unassembled WGS sequence"/>
</dbReference>
<sequence>SLKPQETKKAPVAVRKEISAPAQEVTLKKQVGVKKAEAPEEIIMPVTQSQPRLQTPPPKIPSPPPQREPSPELPAFLKQFAEMEWFTDLYPDKKSVSSPDDLALQLLNYLQNYSRRTDIKILAVVQALQILQRQNFLNTTEELYTGLTDALETLIRPEIVQ</sequence>
<proteinExistence type="predicted"/>
<evidence type="ECO:0000256" key="1">
    <source>
        <dbReference type="SAM" id="MobiDB-lite"/>
    </source>
</evidence>
<accession>A0ABV1AEJ4</accession>
<evidence type="ECO:0000313" key="3">
    <source>
        <dbReference type="Proteomes" id="UP001469553"/>
    </source>
</evidence>
<evidence type="ECO:0000313" key="2">
    <source>
        <dbReference type="EMBL" id="MEQ2316765.1"/>
    </source>
</evidence>
<dbReference type="EMBL" id="JAHRIP010090127">
    <property type="protein sequence ID" value="MEQ2316765.1"/>
    <property type="molecule type" value="Genomic_DNA"/>
</dbReference>
<organism evidence="2 3">
    <name type="scientific">Ameca splendens</name>
    <dbReference type="NCBI Taxonomy" id="208324"/>
    <lineage>
        <taxon>Eukaryota</taxon>
        <taxon>Metazoa</taxon>
        <taxon>Chordata</taxon>
        <taxon>Craniata</taxon>
        <taxon>Vertebrata</taxon>
        <taxon>Euteleostomi</taxon>
        <taxon>Actinopterygii</taxon>
        <taxon>Neopterygii</taxon>
        <taxon>Teleostei</taxon>
        <taxon>Neoteleostei</taxon>
        <taxon>Acanthomorphata</taxon>
        <taxon>Ovalentaria</taxon>
        <taxon>Atherinomorphae</taxon>
        <taxon>Cyprinodontiformes</taxon>
        <taxon>Goodeidae</taxon>
        <taxon>Ameca</taxon>
    </lineage>
</organism>
<keyword evidence="3" id="KW-1185">Reference proteome</keyword>